<feature type="compositionally biased region" description="Basic and acidic residues" evidence="1">
    <location>
        <begin position="265"/>
        <end position="292"/>
    </location>
</feature>
<protein>
    <submittedName>
        <fullName evidence="3">C2H2 finger domain-containing protein</fullName>
    </submittedName>
</protein>
<keyword evidence="4" id="KW-1185">Reference proteome</keyword>
<evidence type="ECO:0000313" key="4">
    <source>
        <dbReference type="Proteomes" id="UP000076744"/>
    </source>
</evidence>
<dbReference type="GeneID" id="30017763"/>
<dbReference type="RefSeq" id="XP_018707844.1">
    <property type="nucleotide sequence ID" value="XM_018845078.1"/>
</dbReference>
<feature type="compositionally biased region" description="Polar residues" evidence="1">
    <location>
        <begin position="182"/>
        <end position="197"/>
    </location>
</feature>
<feature type="region of interest" description="Disordered" evidence="1">
    <location>
        <begin position="622"/>
        <end position="663"/>
    </location>
</feature>
<dbReference type="EMBL" id="AZHB01000002">
    <property type="protein sequence ID" value="OAA72398.1"/>
    <property type="molecule type" value="Genomic_DNA"/>
</dbReference>
<dbReference type="InterPro" id="IPR013087">
    <property type="entry name" value="Znf_C2H2_type"/>
</dbReference>
<dbReference type="PANTHER" id="PTHR35391">
    <property type="entry name" value="C2H2-TYPE DOMAIN-CONTAINING PROTEIN-RELATED"/>
    <property type="match status" value="1"/>
</dbReference>
<gene>
    <name evidence="3" type="ORF">ISF_01471</name>
</gene>
<feature type="domain" description="C2H2-type" evidence="2">
    <location>
        <begin position="848"/>
        <end position="871"/>
    </location>
</feature>
<feature type="compositionally biased region" description="Low complexity" evidence="1">
    <location>
        <begin position="147"/>
        <end position="160"/>
    </location>
</feature>
<sequence>MASAFALSQSDLHDSLQDSDLEPRNSSSYQHQSLNHQFPTADDVSPPLSRVNSESLSPSIVHLDTPDASHSTPGQYQASDYSELDADEDPFFGVDFTNPHAGGPSFLAEAGIWDQSVVATELPVEEVQSDDSYAVSYPLTPDKSSLNIASPAANGAANPPTSVSPRDLQRNLQRNFKGATLSAESSQLTPAPTGSGRSSEDGLVPAPVPMPVQSPRVTVSNWDNDNGLTPALGLERTFDDNSTVRGVHSVGELISTSRPGTPNTAKRDSLGRWEPDTRTGHSGIEPRNRSADEVPSINELAAQNARQERNQEVGRWLQEDLHDITAPTEKTAEEIEALERPRDDDDGIPLGSNTENRHVHDQIYIDPTGGPLNDEDYNIIYSANHWEPAPVSHPIISDERGRFQPETSQAAIERFERMIRDNDSILSRSATWGTRRRSFPSVIDAEGVISGNFLKKLSLSKAEPKKTSKPTGFLAELRGLVRRTSSSSMRKRSRSRSKSAQGDDLCRKDSQQSDERRDSSPHLSPTSRTSSWGKQPTPSINSVFATMATPLASIGSTHARSGSISGITPIASPKSGFSLAVDKVLRRPRSKSELPKATPLSVATEDSQASLVDLWKKSGGPPVVAARSKPAATAGAAELDDDDDDDDDDLLEDSAMKKNPNEIDTIPHTFAGFQEHALRLNPGLENGGLYLVDRIAHQQVVRYKNLLTLKVNHMRQGSNCSCGPLCMALGGSAKILGDHKGDKDRIGPLAARFEDDDSPAEGIISNESFPPDIPMPPTQFLPAEFECQLCYQKKKFQKPSDWTKHVHEDVGPFTCTWDKCKDPKTFKRKADWVRHENEGHRHLEWWTCDVEDCRHTCYRKDNFLQHLVREHKFVEPKVKTKAAMKRAGGVEPTWQKVEECHMETPKKPQDEPCKFCGRVFPTWKKLTVHLAKHMEQISLPVLRLVDMKAKELGADSIISPVQDPPVRQMLPVPSDQPGLGSMAFGNHTLHPNHAQMGYGQNLGGYGYAMGQGNPQFYQTQFGSMGQTVQTSMADMSAGLDGMANTMDMNGANGFNTINDMTGMNGYEPDRSLHGMGVSGGQFTQPDQSYMGLNSNLETNLNSNGLEPFPSLDGLGVQGLQSDGMGGQMMYENGMMAQQRASLNGSPFSGHETLSTYSHSPHMQATNREHTTWDTQGMFPS</sequence>
<evidence type="ECO:0000313" key="3">
    <source>
        <dbReference type="EMBL" id="OAA72398.1"/>
    </source>
</evidence>
<feature type="region of interest" description="Disordered" evidence="1">
    <location>
        <begin position="126"/>
        <end position="225"/>
    </location>
</feature>
<feature type="region of interest" description="Disordered" evidence="1">
    <location>
        <begin position="253"/>
        <end position="295"/>
    </location>
</feature>
<feature type="compositionally biased region" description="Polar residues" evidence="1">
    <location>
        <begin position="215"/>
        <end position="225"/>
    </location>
</feature>
<dbReference type="Proteomes" id="UP000076744">
    <property type="component" value="Unassembled WGS sequence"/>
</dbReference>
<feature type="compositionally biased region" description="Polar residues" evidence="1">
    <location>
        <begin position="521"/>
        <end position="538"/>
    </location>
</feature>
<reference evidence="3 4" key="1">
    <citation type="journal article" date="2016" name="Genome Biol. Evol.">
        <title>Divergent and convergent evolution of fungal pathogenicity.</title>
        <authorList>
            <person name="Shang Y."/>
            <person name="Xiao G."/>
            <person name="Zheng P."/>
            <person name="Cen K."/>
            <person name="Zhan S."/>
            <person name="Wang C."/>
        </authorList>
    </citation>
    <scope>NUCLEOTIDE SEQUENCE [LARGE SCALE GENOMIC DNA]</scope>
    <source>
        <strain evidence="3 4">ARSEF 2679</strain>
    </source>
</reference>
<feature type="compositionally biased region" description="Acidic residues" evidence="1">
    <location>
        <begin position="638"/>
        <end position="652"/>
    </location>
</feature>
<proteinExistence type="predicted"/>
<dbReference type="PANTHER" id="PTHR35391:SF3">
    <property type="entry name" value="FINGER DOMAIN PROTEIN, PUTATIVE (AFU_ORTHOLOGUE AFUA_8G04300)-RELATED"/>
    <property type="match status" value="1"/>
</dbReference>
<feature type="compositionally biased region" description="Polar residues" evidence="1">
    <location>
        <begin position="68"/>
        <end position="80"/>
    </location>
</feature>
<dbReference type="OrthoDB" id="5315052at2759"/>
<feature type="domain" description="C2H2-type" evidence="2">
    <location>
        <begin position="913"/>
        <end position="933"/>
    </location>
</feature>
<dbReference type="InterPro" id="IPR058925">
    <property type="entry name" value="zf-C2H2_AcuF"/>
</dbReference>
<feature type="compositionally biased region" description="Polar residues" evidence="1">
    <location>
        <begin position="254"/>
        <end position="264"/>
    </location>
</feature>
<evidence type="ECO:0000256" key="1">
    <source>
        <dbReference type="SAM" id="MobiDB-lite"/>
    </source>
</evidence>
<accession>A0A168DBG2</accession>
<dbReference type="AlphaFoldDB" id="A0A168DBG2"/>
<feature type="region of interest" description="Disordered" evidence="1">
    <location>
        <begin position="1"/>
        <end position="97"/>
    </location>
</feature>
<dbReference type="STRING" id="1081104.A0A168DBG2"/>
<feature type="compositionally biased region" description="Polar residues" evidence="1">
    <location>
        <begin position="24"/>
        <end position="38"/>
    </location>
</feature>
<name>A0A168DBG2_CORFA</name>
<organism evidence="3 4">
    <name type="scientific">Cordyceps fumosorosea (strain ARSEF 2679)</name>
    <name type="common">Isaria fumosorosea</name>
    <dbReference type="NCBI Taxonomy" id="1081104"/>
    <lineage>
        <taxon>Eukaryota</taxon>
        <taxon>Fungi</taxon>
        <taxon>Dikarya</taxon>
        <taxon>Ascomycota</taxon>
        <taxon>Pezizomycotina</taxon>
        <taxon>Sordariomycetes</taxon>
        <taxon>Hypocreomycetidae</taxon>
        <taxon>Hypocreales</taxon>
        <taxon>Cordycipitaceae</taxon>
        <taxon>Cordyceps</taxon>
    </lineage>
</organism>
<evidence type="ECO:0000259" key="2">
    <source>
        <dbReference type="PROSITE" id="PS00028"/>
    </source>
</evidence>
<feature type="region of interest" description="Disordered" evidence="1">
    <location>
        <begin position="462"/>
        <end position="538"/>
    </location>
</feature>
<comment type="caution">
    <text evidence="3">The sequence shown here is derived from an EMBL/GenBank/DDBJ whole genome shotgun (WGS) entry which is preliminary data.</text>
</comment>
<feature type="compositionally biased region" description="Basic and acidic residues" evidence="1">
    <location>
        <begin position="504"/>
        <end position="520"/>
    </location>
</feature>
<dbReference type="Pfam" id="PF26082">
    <property type="entry name" value="zf-C2H2_AcuF"/>
    <property type="match status" value="1"/>
</dbReference>
<dbReference type="PROSITE" id="PS00028">
    <property type="entry name" value="ZINC_FINGER_C2H2_1"/>
    <property type="match status" value="2"/>
</dbReference>
<dbReference type="SMART" id="SM00355">
    <property type="entry name" value="ZnF_C2H2"/>
    <property type="match status" value="3"/>
</dbReference>